<gene>
    <name evidence="2" type="ORF">PHAVU_006G166000g</name>
</gene>
<dbReference type="Gramene" id="ESW19912">
    <property type="protein sequence ID" value="ESW19912"/>
    <property type="gene ID" value="PHAVU_006G166000g"/>
</dbReference>
<dbReference type="EMBL" id="CM002293">
    <property type="protein sequence ID" value="ESW19912.1"/>
    <property type="molecule type" value="Genomic_DNA"/>
</dbReference>
<feature type="transmembrane region" description="Helical" evidence="1">
    <location>
        <begin position="21"/>
        <end position="40"/>
    </location>
</feature>
<dbReference type="AlphaFoldDB" id="V7BPL6"/>
<evidence type="ECO:0000313" key="3">
    <source>
        <dbReference type="Proteomes" id="UP000000226"/>
    </source>
</evidence>
<evidence type="ECO:0000313" key="2">
    <source>
        <dbReference type="EMBL" id="ESW19912.1"/>
    </source>
</evidence>
<dbReference type="OMA" id="WATPQAH"/>
<feature type="transmembrane region" description="Helical" evidence="1">
    <location>
        <begin position="52"/>
        <end position="72"/>
    </location>
</feature>
<organism evidence="2 3">
    <name type="scientific">Phaseolus vulgaris</name>
    <name type="common">Kidney bean</name>
    <name type="synonym">French bean</name>
    <dbReference type="NCBI Taxonomy" id="3885"/>
    <lineage>
        <taxon>Eukaryota</taxon>
        <taxon>Viridiplantae</taxon>
        <taxon>Streptophyta</taxon>
        <taxon>Embryophyta</taxon>
        <taxon>Tracheophyta</taxon>
        <taxon>Spermatophyta</taxon>
        <taxon>Magnoliopsida</taxon>
        <taxon>eudicotyledons</taxon>
        <taxon>Gunneridae</taxon>
        <taxon>Pentapetalae</taxon>
        <taxon>rosids</taxon>
        <taxon>fabids</taxon>
        <taxon>Fabales</taxon>
        <taxon>Fabaceae</taxon>
        <taxon>Papilionoideae</taxon>
        <taxon>50 kb inversion clade</taxon>
        <taxon>NPAAA clade</taxon>
        <taxon>indigoferoid/millettioid clade</taxon>
        <taxon>Phaseoleae</taxon>
        <taxon>Phaseolus</taxon>
    </lineage>
</organism>
<keyword evidence="1" id="KW-0472">Membrane</keyword>
<evidence type="ECO:0008006" key="4">
    <source>
        <dbReference type="Google" id="ProtNLM"/>
    </source>
</evidence>
<accession>V7BPL6</accession>
<name>V7BPL6_PHAVU</name>
<keyword evidence="1" id="KW-0812">Transmembrane</keyword>
<reference evidence="3" key="1">
    <citation type="journal article" date="2014" name="Nat. Genet.">
        <title>A reference genome for common bean and genome-wide analysis of dual domestications.</title>
        <authorList>
            <person name="Schmutz J."/>
            <person name="McClean P.E."/>
            <person name="Mamidi S."/>
            <person name="Wu G.A."/>
            <person name="Cannon S.B."/>
            <person name="Grimwood J."/>
            <person name="Jenkins J."/>
            <person name="Shu S."/>
            <person name="Song Q."/>
            <person name="Chavarro C."/>
            <person name="Torres-Torres M."/>
            <person name="Geffroy V."/>
            <person name="Moghaddam S.M."/>
            <person name="Gao D."/>
            <person name="Abernathy B."/>
            <person name="Barry K."/>
            <person name="Blair M."/>
            <person name="Brick M.A."/>
            <person name="Chovatia M."/>
            <person name="Gepts P."/>
            <person name="Goodstein D.M."/>
            <person name="Gonzales M."/>
            <person name="Hellsten U."/>
            <person name="Hyten D.L."/>
            <person name="Jia G."/>
            <person name="Kelly J.D."/>
            <person name="Kudrna D."/>
            <person name="Lee R."/>
            <person name="Richard M.M."/>
            <person name="Miklas P.N."/>
            <person name="Osorno J.M."/>
            <person name="Rodrigues J."/>
            <person name="Thareau V."/>
            <person name="Urrea C.A."/>
            <person name="Wang M."/>
            <person name="Yu Y."/>
            <person name="Zhang M."/>
            <person name="Wing R.A."/>
            <person name="Cregan P.B."/>
            <person name="Rokhsar D.S."/>
            <person name="Jackson S.A."/>
        </authorList>
    </citation>
    <scope>NUCLEOTIDE SEQUENCE [LARGE SCALE GENOMIC DNA]</scope>
    <source>
        <strain evidence="3">cv. G19833</strain>
    </source>
</reference>
<proteinExistence type="predicted"/>
<dbReference type="eggNOG" id="ENOG502S1CD">
    <property type="taxonomic scope" value="Eukaryota"/>
</dbReference>
<dbReference type="OrthoDB" id="680761at2759"/>
<protein>
    <recommendedName>
        <fullName evidence="4">DUF4408 domain-containing protein</fullName>
    </recommendedName>
</protein>
<dbReference type="PANTHER" id="PTHR35997:SF6">
    <property type="entry name" value="COTTON FIBER PROTEIN"/>
    <property type="match status" value="1"/>
</dbReference>
<keyword evidence="1" id="KW-1133">Transmembrane helix</keyword>
<keyword evidence="3" id="KW-1185">Reference proteome</keyword>
<dbReference type="PANTHER" id="PTHR35997">
    <property type="entry name" value="COTTON FIBER PROTEIN-RELATED"/>
    <property type="match status" value="1"/>
</dbReference>
<evidence type="ECO:0000256" key="1">
    <source>
        <dbReference type="SAM" id="Phobius"/>
    </source>
</evidence>
<dbReference type="Proteomes" id="UP000000226">
    <property type="component" value="Chromosome 6"/>
</dbReference>
<sequence length="253" mass="29576">MAKPLYLEEDYKPKLHTPKSLSFFASLFSLFIYICVFYTFNLSPYSLLNNNIFWFFMSNTLILIIAADYGAFSSSNKKQDLYQEYVRHSQARNYASSYVPKYDEQVHKQEINVLLKQCINPKQEQGCKVLEEKKETVSDQNIPERVLEIVAINQPKKPSEFSKRPALHLHDGNGKIAEKATPARIYQRSKSDRSNRVKHVVVNEKRVEVVQRSETVKVKANVEEENEFSKMSNEELNRRIEEFIHKFKSQAIN</sequence>